<dbReference type="PROSITE" id="PS00086">
    <property type="entry name" value="CYTOCHROME_P450"/>
    <property type="match status" value="1"/>
</dbReference>
<evidence type="ECO:0000256" key="1">
    <source>
        <dbReference type="ARBA" id="ARBA00001971"/>
    </source>
</evidence>
<evidence type="ECO:0000256" key="9">
    <source>
        <dbReference type="RuleBase" id="RU000461"/>
    </source>
</evidence>
<evidence type="ECO:0000256" key="4">
    <source>
        <dbReference type="ARBA" id="ARBA00022723"/>
    </source>
</evidence>
<dbReference type="CDD" id="cd11054">
    <property type="entry name" value="CYP24A1-like"/>
    <property type="match status" value="1"/>
</dbReference>
<dbReference type="GO" id="GO:0020037">
    <property type="term" value="F:heme binding"/>
    <property type="evidence" value="ECO:0007669"/>
    <property type="project" value="InterPro"/>
</dbReference>
<evidence type="ECO:0000256" key="3">
    <source>
        <dbReference type="ARBA" id="ARBA00022617"/>
    </source>
</evidence>
<keyword evidence="3 8" id="KW-0349">Heme</keyword>
<organism evidence="10">
    <name type="scientific">Rhipicephalus microplus</name>
    <name type="common">Cattle tick</name>
    <name type="synonym">Boophilus microplus</name>
    <dbReference type="NCBI Taxonomy" id="6941"/>
    <lineage>
        <taxon>Eukaryota</taxon>
        <taxon>Metazoa</taxon>
        <taxon>Ecdysozoa</taxon>
        <taxon>Arthropoda</taxon>
        <taxon>Chelicerata</taxon>
        <taxon>Arachnida</taxon>
        <taxon>Acari</taxon>
        <taxon>Parasitiformes</taxon>
        <taxon>Ixodida</taxon>
        <taxon>Ixodoidea</taxon>
        <taxon>Ixodidae</taxon>
        <taxon>Rhipicephalinae</taxon>
        <taxon>Rhipicephalus</taxon>
        <taxon>Boophilus</taxon>
    </lineage>
</organism>
<dbReference type="AlphaFoldDB" id="A0A6M2CG58"/>
<dbReference type="GO" id="GO:0004497">
    <property type="term" value="F:monooxygenase activity"/>
    <property type="evidence" value="ECO:0007669"/>
    <property type="project" value="UniProtKB-KW"/>
</dbReference>
<dbReference type="FunFam" id="1.10.630.10:FF:000006">
    <property type="entry name" value="Cytochrome P450 302a1, mitochondrial"/>
    <property type="match status" value="1"/>
</dbReference>
<dbReference type="InterPro" id="IPR002401">
    <property type="entry name" value="Cyt_P450_E_grp-I"/>
</dbReference>
<dbReference type="PANTHER" id="PTHR24279:SF120">
    <property type="entry name" value="CYTOCHROME P450"/>
    <property type="match status" value="1"/>
</dbReference>
<proteinExistence type="inferred from homology"/>
<evidence type="ECO:0000313" key="10">
    <source>
        <dbReference type="EMBL" id="NOV33049.1"/>
    </source>
</evidence>
<keyword evidence="7 9" id="KW-0503">Monooxygenase</keyword>
<dbReference type="Gene3D" id="1.10.630.10">
    <property type="entry name" value="Cytochrome P450"/>
    <property type="match status" value="1"/>
</dbReference>
<keyword evidence="4 8" id="KW-0479">Metal-binding</keyword>
<dbReference type="PANTHER" id="PTHR24279">
    <property type="entry name" value="CYTOCHROME P450"/>
    <property type="match status" value="1"/>
</dbReference>
<evidence type="ECO:0000256" key="7">
    <source>
        <dbReference type="ARBA" id="ARBA00023033"/>
    </source>
</evidence>
<comment type="similarity">
    <text evidence="2 9">Belongs to the cytochrome P450 family.</text>
</comment>
<dbReference type="SUPFAM" id="SSF48264">
    <property type="entry name" value="Cytochrome P450"/>
    <property type="match status" value="1"/>
</dbReference>
<dbReference type="InterPro" id="IPR017972">
    <property type="entry name" value="Cyt_P450_CS"/>
</dbReference>
<dbReference type="PRINTS" id="PR00385">
    <property type="entry name" value="P450"/>
</dbReference>
<reference evidence="10" key="1">
    <citation type="submission" date="2019-09" db="EMBL/GenBank/DDBJ databases">
        <title>Organ-specific transcriptomic study of the physiology of the cattle tick, Rhipicephalus microplus.</title>
        <authorList>
            <person name="Tirloni L."/>
            <person name="Braz G."/>
            <person name="Gandara A.C.P."/>
            <person name="Sabadin G.A."/>
            <person name="da Silva R.M."/>
            <person name="Guizzo M.G."/>
            <person name="Machado J.A."/>
            <person name="Costa E.P."/>
            <person name="Gomes H.F."/>
            <person name="Moraes J."/>
            <person name="Mota M.B.S."/>
            <person name="Mesquita R.D."/>
            <person name="Alvarenga P.H."/>
            <person name="Alves F."/>
            <person name="Seixas A."/>
            <person name="da Fonseca R.N."/>
            <person name="Fogaca A."/>
            <person name="Logullo C."/>
            <person name="Tanaka A."/>
            <person name="Daffre S."/>
            <person name="Termignoni C."/>
            <person name="Vaz I.S.Jr."/>
            <person name="Oliveira P.L."/>
            <person name="Ribeiro J.M."/>
        </authorList>
    </citation>
    <scope>NUCLEOTIDE SEQUENCE</scope>
    <source>
        <strain evidence="10">Porto Alegre</strain>
    </source>
</reference>
<evidence type="ECO:0000256" key="2">
    <source>
        <dbReference type="ARBA" id="ARBA00010617"/>
    </source>
</evidence>
<name>A0A6M2CG58_RHIMP</name>
<evidence type="ECO:0000256" key="6">
    <source>
        <dbReference type="ARBA" id="ARBA00023004"/>
    </source>
</evidence>
<evidence type="ECO:0000256" key="5">
    <source>
        <dbReference type="ARBA" id="ARBA00023002"/>
    </source>
</evidence>
<dbReference type="EMBL" id="GHWJ01000312">
    <property type="protein sequence ID" value="NOV33049.1"/>
    <property type="molecule type" value="Transcribed_RNA"/>
</dbReference>
<dbReference type="InterPro" id="IPR050479">
    <property type="entry name" value="CYP11_CYP27_families"/>
</dbReference>
<dbReference type="GO" id="GO:0005506">
    <property type="term" value="F:iron ion binding"/>
    <property type="evidence" value="ECO:0007669"/>
    <property type="project" value="InterPro"/>
</dbReference>
<comment type="cofactor">
    <cofactor evidence="1 8">
        <name>heme</name>
        <dbReference type="ChEBI" id="CHEBI:30413"/>
    </cofactor>
</comment>
<sequence length="521" mass="60011">MKPLFPSLVPWRNAAAFARPYSQTVAVAVEDAKPASVKPKPFSQVPRVPSLPLVGSSWMYWRLVGKYHPDRRHLAAVDMHRKYGPVVAERLPGRYSLVHLFSADDFRTLYQEEGKMPFRMGATAFKKYRESRPQYYANIGILNLQGQEWYNVRSKTQPYTLRPRTIMSYVPGMDLIAEDALQLIHKTRDDKKEVDDCYTILYRWALESVMLASADTRIGCLADPLLPASDGAAFLQDMNDVFGCLQIFGYRFPYFRYFRTPTWRKFEKSMDAFTLRLFKHIQEAANRLQTRHSDEEYTILEHLLVEKKLGFGEILSFMSDFIMGGADTTSSSATFCVYNLAKNPEAQERARQEVLSVVGENCRAVEPQHLNNLPYVKACLKESLRLNPVLSGVFRKLDHDVVMSGYTIPAGTPVFTENYVASQLEENFTNAHSFLPERWLKSEEQRDDWTLHPYASLPFSFGPRMCLGRRMAELEVWILLVKLLSKYKIEYHYEDIGFVGKLANAPDKPARLRFIELKPEC</sequence>
<dbReference type="InterPro" id="IPR001128">
    <property type="entry name" value="Cyt_P450"/>
</dbReference>
<evidence type="ECO:0000256" key="8">
    <source>
        <dbReference type="PIRSR" id="PIRSR602401-1"/>
    </source>
</evidence>
<keyword evidence="5 9" id="KW-0560">Oxidoreductase</keyword>
<protein>
    <submittedName>
        <fullName evidence="10">Putative cytochrome p450 midgut overexpressed</fullName>
    </submittedName>
</protein>
<dbReference type="VEuPathDB" id="VectorBase:LOC119172390"/>
<dbReference type="OrthoDB" id="3945418at2759"/>
<dbReference type="PRINTS" id="PR00463">
    <property type="entry name" value="EP450I"/>
</dbReference>
<dbReference type="InterPro" id="IPR036396">
    <property type="entry name" value="Cyt_P450_sf"/>
</dbReference>
<keyword evidence="6 8" id="KW-0408">Iron</keyword>
<dbReference type="GO" id="GO:0016705">
    <property type="term" value="F:oxidoreductase activity, acting on paired donors, with incorporation or reduction of molecular oxygen"/>
    <property type="evidence" value="ECO:0007669"/>
    <property type="project" value="InterPro"/>
</dbReference>
<dbReference type="Pfam" id="PF00067">
    <property type="entry name" value="p450"/>
    <property type="match status" value="1"/>
</dbReference>
<feature type="binding site" description="axial binding residue" evidence="8">
    <location>
        <position position="466"/>
    </location>
    <ligand>
        <name>heme</name>
        <dbReference type="ChEBI" id="CHEBI:30413"/>
    </ligand>
    <ligandPart>
        <name>Fe</name>
        <dbReference type="ChEBI" id="CHEBI:18248"/>
    </ligandPart>
</feature>
<accession>A0A6M2CG58</accession>